<dbReference type="GO" id="GO:0030091">
    <property type="term" value="P:protein repair"/>
    <property type="evidence" value="ECO:0007669"/>
    <property type="project" value="UniProtKB-UniRule"/>
</dbReference>
<dbReference type="GO" id="GO:0004719">
    <property type="term" value="F:protein-L-isoaspartate (D-aspartate) O-methyltransferase activity"/>
    <property type="evidence" value="ECO:0007669"/>
    <property type="project" value="UniProtKB-UniRule"/>
</dbReference>
<proteinExistence type="inferred from homology"/>
<evidence type="ECO:0000256" key="1">
    <source>
        <dbReference type="ARBA" id="ARBA00004496"/>
    </source>
</evidence>
<accession>A0A2S5KK11</accession>
<dbReference type="SUPFAM" id="SSF53335">
    <property type="entry name" value="S-adenosyl-L-methionine-dependent methyltransferases"/>
    <property type="match status" value="1"/>
</dbReference>
<protein>
    <recommendedName>
        <fullName evidence="7">Protein-L-isoaspartate O-methyltransferase</fullName>
        <ecNumber evidence="7">2.1.1.77</ecNumber>
    </recommendedName>
    <alternativeName>
        <fullName evidence="7">L-isoaspartyl protein carboxyl methyltransferase</fullName>
    </alternativeName>
    <alternativeName>
        <fullName evidence="7">Protein L-isoaspartyl methyltransferase</fullName>
    </alternativeName>
    <alternativeName>
        <fullName evidence="7">Protein-beta-aspartate methyltransferase</fullName>
        <shortName evidence="7">PIMT</shortName>
    </alternativeName>
</protein>
<dbReference type="PROSITE" id="PS01279">
    <property type="entry name" value="PCMT"/>
    <property type="match status" value="1"/>
</dbReference>
<comment type="function">
    <text evidence="7">Catalyzes the methyl esterification of L-isoaspartyl residues in peptides and proteins that result from spontaneous decomposition of normal L-aspartyl and L-asparaginyl residues. It plays a role in the repair and/or degradation of damaged proteins.</text>
</comment>
<keyword evidence="6 7" id="KW-0949">S-adenosyl-L-methionine</keyword>
<dbReference type="NCBIfam" id="TIGR00080">
    <property type="entry name" value="pimt"/>
    <property type="match status" value="1"/>
</dbReference>
<evidence type="ECO:0000256" key="4">
    <source>
        <dbReference type="ARBA" id="ARBA00022603"/>
    </source>
</evidence>
<evidence type="ECO:0000256" key="7">
    <source>
        <dbReference type="HAMAP-Rule" id="MF_00090"/>
    </source>
</evidence>
<dbReference type="EC" id="2.1.1.77" evidence="7"/>
<feature type="active site" evidence="7">
    <location>
        <position position="60"/>
    </location>
</feature>
<dbReference type="NCBIfam" id="NF001453">
    <property type="entry name" value="PRK00312.1"/>
    <property type="match status" value="1"/>
</dbReference>
<dbReference type="InterPro" id="IPR029063">
    <property type="entry name" value="SAM-dependent_MTases_sf"/>
</dbReference>
<comment type="caution">
    <text evidence="8">The sequence shown here is derived from an EMBL/GenBank/DDBJ whole genome shotgun (WGS) entry which is preliminary data.</text>
</comment>
<sequence length="211" mass="24044">MTSARTRERMIARLLEQGISDQEVLDVMLRIPRHLFVDEALAHRAYEDTALPIGYQQTLSQPYVVARMTELILGARRMERVLEVGTGSGYQSAVLAALAEHVYTLERIRPLHERTRKRLQQLKVYNVFPRYSDGTVGWPEKGPYDAILVTAAAEQVPHELLAQLAEGGVLVIPVGGQEAQSLRRIRRQQDQYHEEVLEPVRFVPLLKGRLR</sequence>
<evidence type="ECO:0000313" key="9">
    <source>
        <dbReference type="Proteomes" id="UP000238196"/>
    </source>
</evidence>
<dbReference type="OrthoDB" id="9810066at2"/>
<dbReference type="PANTHER" id="PTHR11579">
    <property type="entry name" value="PROTEIN-L-ISOASPARTATE O-METHYLTRANSFERASE"/>
    <property type="match status" value="1"/>
</dbReference>
<comment type="catalytic activity">
    <reaction evidence="7">
        <text>[protein]-L-isoaspartate + S-adenosyl-L-methionine = [protein]-L-isoaspartate alpha-methyl ester + S-adenosyl-L-homocysteine</text>
        <dbReference type="Rhea" id="RHEA:12705"/>
        <dbReference type="Rhea" id="RHEA-COMP:12143"/>
        <dbReference type="Rhea" id="RHEA-COMP:12144"/>
        <dbReference type="ChEBI" id="CHEBI:57856"/>
        <dbReference type="ChEBI" id="CHEBI:59789"/>
        <dbReference type="ChEBI" id="CHEBI:90596"/>
        <dbReference type="ChEBI" id="CHEBI:90598"/>
        <dbReference type="EC" id="2.1.1.77"/>
    </reaction>
</comment>
<dbReference type="CDD" id="cd02440">
    <property type="entry name" value="AdoMet_MTases"/>
    <property type="match status" value="1"/>
</dbReference>
<comment type="similarity">
    <text evidence="2 7">Belongs to the methyltransferase superfamily. L-isoaspartyl/D-aspartyl protein methyltransferase family.</text>
</comment>
<dbReference type="EMBL" id="PRLP01000122">
    <property type="protein sequence ID" value="PPC74975.1"/>
    <property type="molecule type" value="Genomic_DNA"/>
</dbReference>
<evidence type="ECO:0000256" key="5">
    <source>
        <dbReference type="ARBA" id="ARBA00022679"/>
    </source>
</evidence>
<name>A0A2S5KK11_9PROT</name>
<evidence type="ECO:0000256" key="3">
    <source>
        <dbReference type="ARBA" id="ARBA00022490"/>
    </source>
</evidence>
<dbReference type="GO" id="GO:0032259">
    <property type="term" value="P:methylation"/>
    <property type="evidence" value="ECO:0007669"/>
    <property type="project" value="UniProtKB-KW"/>
</dbReference>
<dbReference type="Proteomes" id="UP000238196">
    <property type="component" value="Unassembled WGS sequence"/>
</dbReference>
<organism evidence="8 9">
    <name type="scientific">Proteobacteria bacterium 228</name>
    <dbReference type="NCBI Taxonomy" id="2083153"/>
    <lineage>
        <taxon>Bacteria</taxon>
        <taxon>Pseudomonadati</taxon>
        <taxon>Pseudomonadota</taxon>
    </lineage>
</organism>
<dbReference type="AlphaFoldDB" id="A0A2S5KK11"/>
<dbReference type="PANTHER" id="PTHR11579:SF0">
    <property type="entry name" value="PROTEIN-L-ISOASPARTATE(D-ASPARTATE) O-METHYLTRANSFERASE"/>
    <property type="match status" value="1"/>
</dbReference>
<evidence type="ECO:0000256" key="6">
    <source>
        <dbReference type="ARBA" id="ARBA00022691"/>
    </source>
</evidence>
<dbReference type="Pfam" id="PF01135">
    <property type="entry name" value="PCMT"/>
    <property type="match status" value="1"/>
</dbReference>
<dbReference type="HAMAP" id="MF_00090">
    <property type="entry name" value="PIMT"/>
    <property type="match status" value="1"/>
</dbReference>
<keyword evidence="3 7" id="KW-0963">Cytoplasm</keyword>
<gene>
    <name evidence="7 8" type="primary">pcm</name>
    <name evidence="8" type="ORF">C4K68_23095</name>
</gene>
<keyword evidence="5 7" id="KW-0808">Transferase</keyword>
<reference evidence="8 9" key="1">
    <citation type="submission" date="2018-02" db="EMBL/GenBank/DDBJ databases">
        <title>novel marine gammaproteobacteria from coastal saline agro ecosystem.</title>
        <authorList>
            <person name="Krishnan R."/>
            <person name="Ramesh Kumar N."/>
        </authorList>
    </citation>
    <scope>NUCLEOTIDE SEQUENCE [LARGE SCALE GENOMIC DNA]</scope>
    <source>
        <strain evidence="8 9">228</strain>
    </source>
</reference>
<evidence type="ECO:0000313" key="8">
    <source>
        <dbReference type="EMBL" id="PPC74975.1"/>
    </source>
</evidence>
<dbReference type="GO" id="GO:0005737">
    <property type="term" value="C:cytoplasm"/>
    <property type="evidence" value="ECO:0007669"/>
    <property type="project" value="UniProtKB-SubCell"/>
</dbReference>
<dbReference type="InterPro" id="IPR000682">
    <property type="entry name" value="PCMT"/>
</dbReference>
<evidence type="ECO:0000256" key="2">
    <source>
        <dbReference type="ARBA" id="ARBA00005369"/>
    </source>
</evidence>
<dbReference type="Gene3D" id="3.40.50.150">
    <property type="entry name" value="Vaccinia Virus protein VP39"/>
    <property type="match status" value="1"/>
</dbReference>
<keyword evidence="4 7" id="KW-0489">Methyltransferase</keyword>
<dbReference type="FunFam" id="3.40.50.150:FF:000010">
    <property type="entry name" value="Protein-L-isoaspartate O-methyltransferase"/>
    <property type="match status" value="1"/>
</dbReference>
<comment type="subcellular location">
    <subcellularLocation>
        <location evidence="1 7">Cytoplasm</location>
    </subcellularLocation>
</comment>